<keyword evidence="5" id="KW-0472">Membrane</keyword>
<keyword evidence="6 7" id="KW-0012">Acyltransferase</keyword>
<sequence>MPKHFLNIPVAYKLGIKWAGYLPTFLLYAISRSIADISYVFYKSSVKNVKQNLRLVFPAFSEKKLSCITRSLFRNYSRYLIDYSRFAHLQKSAVIGQIACYKGKENLDAALQMNKGLLVLTAHLGNWELGGIFFGSYGLKTNVLTLRDENPEIDAIRKWYREAYGVKTITVGDSPFSPIEMVRALNNNEVIAMLIDRYRTGSDSITINFFHKPVPFPRGPFILSRLTGAPVVVAFVVREKNVYKGIIEGPFMVTHENEEYEILEKVIKILEDNIVMYPDQWYNFVKI</sequence>
<evidence type="ECO:0000256" key="4">
    <source>
        <dbReference type="ARBA" id="ARBA00022679"/>
    </source>
</evidence>
<dbReference type="EMBL" id="SULG01000038">
    <property type="protein sequence ID" value="TLD41710.1"/>
    <property type="molecule type" value="Genomic_DNA"/>
</dbReference>
<dbReference type="GO" id="GO:0009247">
    <property type="term" value="P:glycolipid biosynthetic process"/>
    <property type="evidence" value="ECO:0007669"/>
    <property type="project" value="UniProtKB-ARBA"/>
</dbReference>
<protein>
    <submittedName>
        <fullName evidence="7">Lipid A biosynthesis lauroyl acyltransferase</fullName>
    </submittedName>
</protein>
<dbReference type="CDD" id="cd07984">
    <property type="entry name" value="LPLAT_LABLAT-like"/>
    <property type="match status" value="1"/>
</dbReference>
<dbReference type="InterPro" id="IPR004960">
    <property type="entry name" value="LipA_acyltrans"/>
</dbReference>
<keyword evidence="2" id="KW-1003">Cell membrane</keyword>
<dbReference type="GO" id="GO:0005886">
    <property type="term" value="C:plasma membrane"/>
    <property type="evidence" value="ECO:0007669"/>
    <property type="project" value="UniProtKB-SubCell"/>
</dbReference>
<dbReference type="PANTHER" id="PTHR30606:SF10">
    <property type="entry name" value="PHOSPHATIDYLINOSITOL MANNOSIDE ACYLTRANSFERASE"/>
    <property type="match status" value="1"/>
</dbReference>
<evidence type="ECO:0000313" key="7">
    <source>
        <dbReference type="EMBL" id="TLD41710.1"/>
    </source>
</evidence>
<comment type="subcellular location">
    <subcellularLocation>
        <location evidence="1">Cell inner membrane</location>
    </subcellularLocation>
</comment>
<accession>A0A533QMB1</accession>
<organism evidence="7 8">
    <name type="scientific">Candidatus Jettenia ecosi</name>
    <dbReference type="NCBI Taxonomy" id="2494326"/>
    <lineage>
        <taxon>Bacteria</taxon>
        <taxon>Pseudomonadati</taxon>
        <taxon>Planctomycetota</taxon>
        <taxon>Candidatus Brocadiia</taxon>
        <taxon>Candidatus Brocadiales</taxon>
        <taxon>Candidatus Brocadiaceae</taxon>
        <taxon>Candidatus Jettenia</taxon>
    </lineage>
</organism>
<proteinExistence type="predicted"/>
<evidence type="ECO:0000256" key="6">
    <source>
        <dbReference type="ARBA" id="ARBA00023315"/>
    </source>
</evidence>
<evidence type="ECO:0000256" key="5">
    <source>
        <dbReference type="ARBA" id="ARBA00023136"/>
    </source>
</evidence>
<dbReference type="PANTHER" id="PTHR30606">
    <property type="entry name" value="LIPID A BIOSYNTHESIS LAUROYL ACYLTRANSFERASE"/>
    <property type="match status" value="1"/>
</dbReference>
<dbReference type="Pfam" id="PF03279">
    <property type="entry name" value="Lip_A_acyltrans"/>
    <property type="match status" value="1"/>
</dbReference>
<evidence type="ECO:0000256" key="3">
    <source>
        <dbReference type="ARBA" id="ARBA00022519"/>
    </source>
</evidence>
<name>A0A533QMB1_9BACT</name>
<dbReference type="Proteomes" id="UP000319783">
    <property type="component" value="Unassembled WGS sequence"/>
</dbReference>
<evidence type="ECO:0000256" key="1">
    <source>
        <dbReference type="ARBA" id="ARBA00004533"/>
    </source>
</evidence>
<evidence type="ECO:0000256" key="2">
    <source>
        <dbReference type="ARBA" id="ARBA00022475"/>
    </source>
</evidence>
<keyword evidence="4 7" id="KW-0808">Transferase</keyword>
<keyword evidence="3" id="KW-0997">Cell inner membrane</keyword>
<dbReference type="GO" id="GO:0016746">
    <property type="term" value="F:acyltransferase activity"/>
    <property type="evidence" value="ECO:0007669"/>
    <property type="project" value="UniProtKB-KW"/>
</dbReference>
<gene>
    <name evidence="7" type="ORF">JETT_2005</name>
</gene>
<reference evidence="7 8" key="1">
    <citation type="submission" date="2019-04" db="EMBL/GenBank/DDBJ databases">
        <title>Genome of a novel bacterium Candidatus Jettenia ecosi reconstructed from metagenome of an anammox bioreactor.</title>
        <authorList>
            <person name="Mardanov A.V."/>
            <person name="Beletsky A.V."/>
            <person name="Ravin N.V."/>
            <person name="Botchkova E.A."/>
            <person name="Litti Y.V."/>
            <person name="Nozhevnikova A.N."/>
        </authorList>
    </citation>
    <scope>NUCLEOTIDE SEQUENCE [LARGE SCALE GENOMIC DNA]</scope>
    <source>
        <strain evidence="7">J2</strain>
    </source>
</reference>
<evidence type="ECO:0000313" key="8">
    <source>
        <dbReference type="Proteomes" id="UP000319783"/>
    </source>
</evidence>
<comment type="caution">
    <text evidence="7">The sequence shown here is derived from an EMBL/GenBank/DDBJ whole genome shotgun (WGS) entry which is preliminary data.</text>
</comment>
<dbReference type="AlphaFoldDB" id="A0A533QMB1"/>